<dbReference type="GO" id="GO:0005737">
    <property type="term" value="C:cytoplasm"/>
    <property type="evidence" value="ECO:0007669"/>
    <property type="project" value="UniProtKB-SubCell"/>
</dbReference>
<comment type="subunit">
    <text evidence="8">Monomer. Part of the FGAM synthase complex composed of 1 PurL, 1 PurQ and 2 PurS subunits.</text>
</comment>
<dbReference type="Gene3D" id="3.30.1330.10">
    <property type="entry name" value="PurM-like, N-terminal domain"/>
    <property type="match status" value="2"/>
</dbReference>
<feature type="active site" evidence="8">
    <location>
        <position position="47"/>
    </location>
</feature>
<dbReference type="PIRSF" id="PIRSF001587">
    <property type="entry name" value="FGAM_synthase_II"/>
    <property type="match status" value="1"/>
</dbReference>
<evidence type="ECO:0000259" key="9">
    <source>
        <dbReference type="Pfam" id="PF00586"/>
    </source>
</evidence>
<dbReference type="FunFam" id="3.30.1330.10:FF:000004">
    <property type="entry name" value="Phosphoribosylformylglycinamidine synthase subunit PurL"/>
    <property type="match status" value="1"/>
</dbReference>
<feature type="binding site" evidence="8">
    <location>
        <position position="115"/>
    </location>
    <ligand>
        <name>Mg(2+)</name>
        <dbReference type="ChEBI" id="CHEBI:18420"/>
        <label>2</label>
    </ligand>
</feature>
<feature type="binding site" evidence="8">
    <location>
        <position position="238"/>
    </location>
    <ligand>
        <name>substrate</name>
    </ligand>
</feature>
<dbReference type="InterPro" id="IPR010074">
    <property type="entry name" value="PRibForGlyAmidine_synth_PurL"/>
</dbReference>
<evidence type="ECO:0000256" key="4">
    <source>
        <dbReference type="ARBA" id="ARBA00022741"/>
    </source>
</evidence>
<keyword evidence="3 8" id="KW-0479">Metal-binding</keyword>
<dbReference type="NCBIfam" id="TIGR01736">
    <property type="entry name" value="FGAM_synth_II"/>
    <property type="match status" value="1"/>
</dbReference>
<evidence type="ECO:0000256" key="8">
    <source>
        <dbReference type="HAMAP-Rule" id="MF_00420"/>
    </source>
</evidence>
<dbReference type="CDD" id="cd02203">
    <property type="entry name" value="PurL_repeat1"/>
    <property type="match status" value="1"/>
</dbReference>
<feature type="binding site" evidence="8">
    <location>
        <position position="528"/>
    </location>
    <ligand>
        <name>substrate</name>
    </ligand>
</feature>
<comment type="pathway">
    <text evidence="8">Purine metabolism; IMP biosynthesis via de novo pathway; 5-amino-1-(5-phospho-D-ribosyl)imidazole from N(2)-formyl-N(1)-(5-phospho-D-ribosyl)glycinamide: step 1/2.</text>
</comment>
<keyword evidence="7 8" id="KW-0460">Magnesium</keyword>
<reference evidence="12 13" key="1">
    <citation type="submission" date="2017-01" db="EMBL/GenBank/DDBJ databases">
        <authorList>
            <person name="Varghese N."/>
            <person name="Submissions S."/>
        </authorList>
    </citation>
    <scope>NUCLEOTIDE SEQUENCE [LARGE SCALE GENOMIC DNA]</scope>
    <source>
        <strain evidence="12 13">ATCC 700171</strain>
    </source>
</reference>
<proteinExistence type="inferred from homology"/>
<dbReference type="AlphaFoldDB" id="A0A1N6N659"/>
<dbReference type="HAMAP" id="MF_00420">
    <property type="entry name" value="PurL_2"/>
    <property type="match status" value="1"/>
</dbReference>
<dbReference type="OrthoDB" id="9804441at2"/>
<accession>A0A1N6N659</accession>
<dbReference type="CDD" id="cd02204">
    <property type="entry name" value="PurL_repeat2"/>
    <property type="match status" value="1"/>
</dbReference>
<feature type="binding site" evidence="8">
    <location>
        <position position="89"/>
    </location>
    <ligand>
        <name>ATP</name>
        <dbReference type="ChEBI" id="CHEBI:30616"/>
    </ligand>
</feature>
<evidence type="ECO:0000259" key="10">
    <source>
        <dbReference type="Pfam" id="PF02769"/>
    </source>
</evidence>
<keyword evidence="1 8" id="KW-0963">Cytoplasm</keyword>
<feature type="binding site" evidence="8">
    <location>
        <position position="91"/>
    </location>
    <ligand>
        <name>Mg(2+)</name>
        <dbReference type="ChEBI" id="CHEBI:18420"/>
        <label>1</label>
    </ligand>
</feature>
<dbReference type="NCBIfam" id="NF002290">
    <property type="entry name" value="PRK01213.1"/>
    <property type="match status" value="1"/>
</dbReference>
<dbReference type="InterPro" id="IPR016188">
    <property type="entry name" value="PurM-like_N"/>
</dbReference>
<evidence type="ECO:0000256" key="1">
    <source>
        <dbReference type="ARBA" id="ARBA00022490"/>
    </source>
</evidence>
<feature type="binding site" evidence="8">
    <location>
        <position position="50"/>
    </location>
    <ligand>
        <name>ATP</name>
        <dbReference type="ChEBI" id="CHEBI:30616"/>
    </ligand>
</feature>
<feature type="binding site" evidence="8">
    <location>
        <position position="488"/>
    </location>
    <ligand>
        <name>ATP</name>
        <dbReference type="ChEBI" id="CHEBI:30616"/>
    </ligand>
</feature>
<evidence type="ECO:0000256" key="2">
    <source>
        <dbReference type="ARBA" id="ARBA00022598"/>
    </source>
</evidence>
<evidence type="ECO:0000256" key="3">
    <source>
        <dbReference type="ARBA" id="ARBA00022723"/>
    </source>
</evidence>
<dbReference type="RefSeq" id="WP_149763479.1">
    <property type="nucleotide sequence ID" value="NZ_FTMK01000001.1"/>
</dbReference>
<dbReference type="SUPFAM" id="SSF56042">
    <property type="entry name" value="PurM C-terminal domain-like"/>
    <property type="match status" value="2"/>
</dbReference>
<feature type="binding site" evidence="8">
    <location>
        <position position="525"/>
    </location>
    <ligand>
        <name>ATP</name>
        <dbReference type="ChEBI" id="CHEBI:30616"/>
    </ligand>
</feature>
<dbReference type="EMBL" id="FTMK01000001">
    <property type="protein sequence ID" value="SIP87545.1"/>
    <property type="molecule type" value="Genomic_DNA"/>
</dbReference>
<dbReference type="InterPro" id="IPR036676">
    <property type="entry name" value="PurM-like_C_sf"/>
</dbReference>
<dbReference type="InterPro" id="IPR010918">
    <property type="entry name" value="PurM-like_C_dom"/>
</dbReference>
<organism evidence="12 13">
    <name type="scientific">Paracoccus thiocyanatus</name>
    <dbReference type="NCBI Taxonomy" id="34006"/>
    <lineage>
        <taxon>Bacteria</taxon>
        <taxon>Pseudomonadati</taxon>
        <taxon>Pseudomonadota</taxon>
        <taxon>Alphaproteobacteria</taxon>
        <taxon>Rhodobacterales</taxon>
        <taxon>Paracoccaceae</taxon>
        <taxon>Paracoccus</taxon>
    </lineage>
</organism>
<feature type="domain" description="PurM-like C-terminal" evidence="10">
    <location>
        <begin position="563"/>
        <end position="692"/>
    </location>
</feature>
<dbReference type="SUPFAM" id="SSF55326">
    <property type="entry name" value="PurM N-terminal domain-like"/>
    <property type="match status" value="2"/>
</dbReference>
<evidence type="ECO:0000256" key="6">
    <source>
        <dbReference type="ARBA" id="ARBA00022840"/>
    </source>
</evidence>
<keyword evidence="6 8" id="KW-0067">ATP-binding</keyword>
<keyword evidence="2 8" id="KW-0436">Ligase</keyword>
<feature type="active site" description="Proton acceptor" evidence="8">
    <location>
        <position position="93"/>
    </location>
</feature>
<dbReference type="Pfam" id="PF00586">
    <property type="entry name" value="AIRS"/>
    <property type="match status" value="2"/>
</dbReference>
<feature type="binding site" evidence="8">
    <location>
        <begin position="310"/>
        <end position="312"/>
    </location>
    <ligand>
        <name>substrate</name>
    </ligand>
</feature>
<comment type="similarity">
    <text evidence="8">Belongs to the FGAMS family.</text>
</comment>
<feature type="domain" description="Phosphoribosylformylglycinamidine synthase linker" evidence="11">
    <location>
        <begin position="14"/>
        <end position="51"/>
    </location>
</feature>
<dbReference type="EC" id="6.3.5.3" evidence="8"/>
<feature type="domain" description="PurM-like N-terminal" evidence="9">
    <location>
        <begin position="434"/>
        <end position="550"/>
    </location>
</feature>
<dbReference type="UniPathway" id="UPA00074">
    <property type="reaction ID" value="UER00128"/>
</dbReference>
<gene>
    <name evidence="8" type="primary">purL</name>
    <name evidence="12" type="ORF">SAMN05421641_101132</name>
</gene>
<keyword evidence="4 8" id="KW-0547">Nucleotide-binding</keyword>
<evidence type="ECO:0000259" key="11">
    <source>
        <dbReference type="Pfam" id="PF18072"/>
    </source>
</evidence>
<name>A0A1N6N659_9RHOB</name>
<dbReference type="Gene3D" id="3.90.650.10">
    <property type="entry name" value="PurM-like C-terminal domain"/>
    <property type="match status" value="2"/>
</dbReference>
<evidence type="ECO:0000313" key="12">
    <source>
        <dbReference type="EMBL" id="SIP87545.1"/>
    </source>
</evidence>
<feature type="binding site" evidence="8">
    <location>
        <position position="114"/>
    </location>
    <ligand>
        <name>substrate</name>
    </ligand>
</feature>
<dbReference type="GO" id="GO:0006189">
    <property type="term" value="P:'de novo' IMP biosynthetic process"/>
    <property type="evidence" value="ECO:0007669"/>
    <property type="project" value="UniProtKB-UniRule"/>
</dbReference>
<comment type="caution">
    <text evidence="8">Lacks conserved residue(s) required for the propagation of feature annotation.</text>
</comment>
<dbReference type="Pfam" id="PF18072">
    <property type="entry name" value="FGAR-AT_linker"/>
    <property type="match status" value="1"/>
</dbReference>
<dbReference type="Pfam" id="PF02769">
    <property type="entry name" value="AIRS_C"/>
    <property type="match status" value="2"/>
</dbReference>
<evidence type="ECO:0000313" key="13">
    <source>
        <dbReference type="Proteomes" id="UP000323956"/>
    </source>
</evidence>
<feature type="binding site" evidence="8">
    <location>
        <begin position="92"/>
        <end position="95"/>
    </location>
    <ligand>
        <name>substrate</name>
    </ligand>
</feature>
<dbReference type="PANTHER" id="PTHR43555">
    <property type="entry name" value="PHOSPHORIBOSYLFORMYLGLYCINAMIDINE SYNTHASE SUBUNIT PURL"/>
    <property type="match status" value="1"/>
</dbReference>
<evidence type="ECO:0000256" key="7">
    <source>
        <dbReference type="ARBA" id="ARBA00022842"/>
    </source>
</evidence>
<dbReference type="GO" id="GO:0004642">
    <property type="term" value="F:phosphoribosylformylglycinamidine synthase activity"/>
    <property type="evidence" value="ECO:0007669"/>
    <property type="project" value="UniProtKB-UniRule"/>
</dbReference>
<comment type="subcellular location">
    <subcellularLocation>
        <location evidence="8">Cytoplasm</location>
    </subcellularLocation>
</comment>
<dbReference type="InterPro" id="IPR036921">
    <property type="entry name" value="PurM-like_N_sf"/>
</dbReference>
<comment type="function">
    <text evidence="8">Part of the phosphoribosylformylglycinamidine synthase complex involved in the purines biosynthetic pathway. Catalyzes the ATP-dependent conversion of formylglycinamide ribonucleotide (FGAR) and glutamine to yield formylglycinamidine ribonucleotide (FGAM) and glutamate. The FGAM synthase complex is composed of three subunits. PurQ produces an ammonia molecule by converting glutamine to glutamate. PurL transfers the ammonia molecule to FGAR to form FGAM in an ATP-dependent manner. PurS interacts with PurQ and PurL and is thought to assist in the transfer of the ammonia molecule from PurQ to PurL.</text>
</comment>
<dbReference type="GO" id="GO:0000287">
    <property type="term" value="F:magnesium ion binding"/>
    <property type="evidence" value="ECO:0007669"/>
    <property type="project" value="UniProtKB-UniRule"/>
</dbReference>
<sequence length="723" mass="75774">MNEPQITEDLIAAHGLKPDEYQRILEIIGREPSFTELGIFSAMWNEHCSYKSSKKWLRTLPTTGPQVICGPGENAGVVDIGDGQAVVFKMESHNHPSYIEPHQGAATGVGGILRDVFTMGARPIAAMDALSFGRPDHPKTAHLVKGVVEGIGAYGNAFGVPNVGGEVRFHRSYDGNCLVNAFAAGLADSDKIFYSAASGVGMPVVYLGAKTGRDGVGGATMASAEFDDTIEEKRPTVQVGDPFTEKCLLEACLELMQTDSVISIQDMGAAGLTCSAVEMGDKGGLGIKLVLDHVPQRETGMSAYEMMLSESQERMLMVLKPEKEAEARAIFEKWDLDFAIVGETVAEDRFLILHGNEVKADLPLSKLSSSAPEYDRPWVETPAAGDMPALPAIAPIAALKALIGSPNHAHKGWVWEQYDAQVGADTVRRPGLGAGVVRVHGTKKALAFTSDVTPRYVRANPFEGGKQAVAEAYRNLTACGALPLATTDNLNFGNPEKPEIMGQFVGAIKGIGAACAALDFPIVSGNVSLYNETDGKGILPTPTIGGVGLIADLDDLIAGLPAEGDLALIIGETRGHLGQSALAAEAFGIEAGDAPPVDLAAERRNGEFLRAQGKLVRAATDLSDGGLALAAFELAEAAGLGVTLDSADIAQLFGEDQARYLVACTAADAEKLAEAARAAGVPLAVIGRFGGKSVTLGGDSAPLAELSGLYRGAFEKALNLELA</sequence>
<comment type="catalytic activity">
    <reaction evidence="8">
        <text>N(2)-formyl-N(1)-(5-phospho-beta-D-ribosyl)glycinamide + L-glutamine + ATP + H2O = 2-formamido-N(1)-(5-O-phospho-beta-D-ribosyl)acetamidine + L-glutamate + ADP + phosphate + H(+)</text>
        <dbReference type="Rhea" id="RHEA:17129"/>
        <dbReference type="ChEBI" id="CHEBI:15377"/>
        <dbReference type="ChEBI" id="CHEBI:15378"/>
        <dbReference type="ChEBI" id="CHEBI:29985"/>
        <dbReference type="ChEBI" id="CHEBI:30616"/>
        <dbReference type="ChEBI" id="CHEBI:43474"/>
        <dbReference type="ChEBI" id="CHEBI:58359"/>
        <dbReference type="ChEBI" id="CHEBI:147286"/>
        <dbReference type="ChEBI" id="CHEBI:147287"/>
        <dbReference type="ChEBI" id="CHEBI:456216"/>
        <dbReference type="EC" id="6.3.5.3"/>
    </reaction>
</comment>
<feature type="binding site" evidence="8">
    <location>
        <position position="266"/>
    </location>
    <ligand>
        <name>Mg(2+)</name>
        <dbReference type="ChEBI" id="CHEBI:18420"/>
        <label>2</label>
    </ligand>
</feature>
<dbReference type="Proteomes" id="UP000323956">
    <property type="component" value="Unassembled WGS sequence"/>
</dbReference>
<dbReference type="GO" id="GO:0005524">
    <property type="term" value="F:ATP binding"/>
    <property type="evidence" value="ECO:0007669"/>
    <property type="project" value="UniProtKB-UniRule"/>
</dbReference>
<feature type="domain" description="PurM-like N-terminal" evidence="9">
    <location>
        <begin position="72"/>
        <end position="186"/>
    </location>
</feature>
<keyword evidence="5 8" id="KW-0658">Purine biosynthesis</keyword>
<dbReference type="InterPro" id="IPR041609">
    <property type="entry name" value="PurL_linker"/>
</dbReference>
<feature type="domain" description="PurM-like C-terminal" evidence="10">
    <location>
        <begin position="200"/>
        <end position="349"/>
    </location>
</feature>
<protein>
    <recommendedName>
        <fullName evidence="8">Phosphoribosylformylglycinamidine synthase subunit PurL</fullName>
        <shortName evidence="8">FGAM synthase</shortName>
        <ecNumber evidence="8">6.3.5.3</ecNumber>
    </recommendedName>
    <alternativeName>
        <fullName evidence="8">Formylglycinamide ribonucleotide amidotransferase subunit II</fullName>
        <shortName evidence="8">FGAR amidotransferase II</shortName>
        <shortName evidence="8">FGAR-AT II</shortName>
    </alternativeName>
    <alternativeName>
        <fullName evidence="8">Glutamine amidotransferase PurL</fullName>
    </alternativeName>
    <alternativeName>
        <fullName evidence="8">Phosphoribosylformylglycinamidine synthase subunit II</fullName>
    </alternativeName>
</protein>
<evidence type="ECO:0000256" key="5">
    <source>
        <dbReference type="ARBA" id="ARBA00022755"/>
    </source>
</evidence>
<dbReference type="PANTHER" id="PTHR43555:SF1">
    <property type="entry name" value="PHOSPHORIBOSYLFORMYLGLYCINAMIDINE SYNTHASE SUBUNIT PURL"/>
    <property type="match status" value="1"/>
</dbReference>
<feature type="binding site" evidence="8">
    <location>
        <position position="526"/>
    </location>
    <ligand>
        <name>Mg(2+)</name>
        <dbReference type="ChEBI" id="CHEBI:18420"/>
        <label>1</label>
    </ligand>
</feature>